<dbReference type="GO" id="GO:0043190">
    <property type="term" value="C:ATP-binding cassette (ABC) transporter complex"/>
    <property type="evidence" value="ECO:0007669"/>
    <property type="project" value="InterPro"/>
</dbReference>
<feature type="transmembrane region" description="Helical" evidence="6">
    <location>
        <begin position="231"/>
        <end position="256"/>
    </location>
</feature>
<gene>
    <name evidence="8" type="ORF">IV01_06140</name>
</gene>
<dbReference type="InterPro" id="IPR013525">
    <property type="entry name" value="ABC2_TM"/>
</dbReference>
<keyword evidence="6" id="KW-1003">Cell membrane</keyword>
<keyword evidence="5 6" id="KW-0472">Membrane</keyword>
<dbReference type="InterPro" id="IPR000412">
    <property type="entry name" value="ABC_2_transport"/>
</dbReference>
<dbReference type="PROSITE" id="PS51012">
    <property type="entry name" value="ABC_TM2"/>
    <property type="match status" value="1"/>
</dbReference>
<keyword evidence="4 6" id="KW-1133">Transmembrane helix</keyword>
<dbReference type="InterPro" id="IPR052522">
    <property type="entry name" value="ABC-2_transport_permease"/>
</dbReference>
<comment type="subcellular location">
    <subcellularLocation>
        <location evidence="6">Cell inner membrane</location>
        <topology evidence="6">Multi-pass membrane protein</topology>
    </subcellularLocation>
    <subcellularLocation>
        <location evidence="1">Membrane</location>
        <topology evidence="1">Multi-pass membrane protein</topology>
    </subcellularLocation>
</comment>
<reference evidence="8 9" key="1">
    <citation type="submission" date="2014-07" db="EMBL/GenBank/DDBJ databases">
        <title>Draft Genome Sequences of Environmental Pseudomonas syringae strains.</title>
        <authorList>
            <person name="Baltrus D.A."/>
            <person name="Berge O."/>
            <person name="Morris C."/>
        </authorList>
    </citation>
    <scope>NUCLEOTIDE SEQUENCE [LARGE SCALE GENOMIC DNA]</scope>
    <source>
        <strain evidence="8 9">GAW0119</strain>
    </source>
</reference>
<name>A0A085VNS7_PSESX</name>
<dbReference type="PANTHER" id="PTHR43332">
    <property type="entry name" value="INNER MEMBRANE TRANSPORT PERMEASE YADH-RELATED"/>
    <property type="match status" value="1"/>
</dbReference>
<evidence type="ECO:0000256" key="5">
    <source>
        <dbReference type="ARBA" id="ARBA00023136"/>
    </source>
</evidence>
<keyword evidence="3 6" id="KW-0812">Transmembrane</keyword>
<evidence type="ECO:0000256" key="1">
    <source>
        <dbReference type="ARBA" id="ARBA00004141"/>
    </source>
</evidence>
<feature type="transmembrane region" description="Helical" evidence="6">
    <location>
        <begin position="144"/>
        <end position="170"/>
    </location>
</feature>
<dbReference type="InterPro" id="IPR047817">
    <property type="entry name" value="ABC2_TM_bact-type"/>
</dbReference>
<evidence type="ECO:0000313" key="8">
    <source>
        <dbReference type="EMBL" id="KFE57090.1"/>
    </source>
</evidence>
<feature type="transmembrane region" description="Helical" evidence="6">
    <location>
        <begin position="65"/>
        <end position="92"/>
    </location>
</feature>
<evidence type="ECO:0000256" key="3">
    <source>
        <dbReference type="ARBA" id="ARBA00022692"/>
    </source>
</evidence>
<comment type="similarity">
    <text evidence="2 6">Belongs to the ABC-2 integral membrane protein family.</text>
</comment>
<feature type="transmembrane region" description="Helical" evidence="6">
    <location>
        <begin position="35"/>
        <end position="53"/>
    </location>
</feature>
<dbReference type="Pfam" id="PF01061">
    <property type="entry name" value="ABC2_membrane"/>
    <property type="match status" value="1"/>
</dbReference>
<protein>
    <recommendedName>
        <fullName evidence="6">Transport permease protein</fullName>
    </recommendedName>
</protein>
<dbReference type="RefSeq" id="WP_032627023.1">
    <property type="nucleotide sequence ID" value="NZ_JPQU01000022.1"/>
</dbReference>
<dbReference type="AlphaFoldDB" id="A0A085VNS7"/>
<dbReference type="GO" id="GO:0140359">
    <property type="term" value="F:ABC-type transporter activity"/>
    <property type="evidence" value="ECO:0007669"/>
    <property type="project" value="InterPro"/>
</dbReference>
<proteinExistence type="inferred from homology"/>
<evidence type="ECO:0000256" key="2">
    <source>
        <dbReference type="ARBA" id="ARBA00007783"/>
    </source>
</evidence>
<dbReference type="EMBL" id="JPQU01000022">
    <property type="protein sequence ID" value="KFE57090.1"/>
    <property type="molecule type" value="Genomic_DNA"/>
</dbReference>
<keyword evidence="6" id="KW-0813">Transport</keyword>
<dbReference type="OrthoDB" id="9804001at2"/>
<dbReference type="PIRSF" id="PIRSF006648">
    <property type="entry name" value="DrrB"/>
    <property type="match status" value="1"/>
</dbReference>
<keyword evidence="9" id="KW-1185">Reference proteome</keyword>
<evidence type="ECO:0000256" key="6">
    <source>
        <dbReference type="RuleBase" id="RU361157"/>
    </source>
</evidence>
<dbReference type="NCBIfam" id="NF011648">
    <property type="entry name" value="PRK15066.1"/>
    <property type="match status" value="1"/>
</dbReference>
<evidence type="ECO:0000256" key="4">
    <source>
        <dbReference type="ARBA" id="ARBA00022989"/>
    </source>
</evidence>
<feature type="transmembrane region" description="Helical" evidence="6">
    <location>
        <begin position="177"/>
        <end position="198"/>
    </location>
</feature>
<evidence type="ECO:0000313" key="9">
    <source>
        <dbReference type="Proteomes" id="UP000028631"/>
    </source>
</evidence>
<dbReference type="PRINTS" id="PR00164">
    <property type="entry name" value="ABC2TRNSPORT"/>
</dbReference>
<feature type="domain" description="ABC transmembrane type-2" evidence="7">
    <location>
        <begin position="29"/>
        <end position="258"/>
    </location>
</feature>
<comment type="caution">
    <text evidence="8">The sequence shown here is derived from an EMBL/GenBank/DDBJ whole genome shotgun (WGS) entry which is preliminary data.</text>
</comment>
<dbReference type="PATRIC" id="fig|317.175.peg.1285"/>
<dbReference type="PANTHER" id="PTHR43332:SF2">
    <property type="entry name" value="INNER MEMBRANE TRANSPORT PERMEASE YADH"/>
    <property type="match status" value="1"/>
</dbReference>
<dbReference type="Proteomes" id="UP000028631">
    <property type="component" value="Unassembled WGS sequence"/>
</dbReference>
<sequence>MSNPTGSELRPNLIALNTIIYREVRRFMRIWPQTLLPPAITMVLYFVIFGNLIGRQIGDMGGFTYMQYIVPGLIMMSVITNSYGNVVSSFFGAKFQRSVEELMVSPVSPHTILVGYVAGGVLRGLMVGVIVTILSMFFTDLQVHHLGVTVVVVVLTATIFSLLGFINAVFARNFDDISIIPTFVLTPLTYLGGVFYSINLLPPFWQTVSMANPVLHMVNAFRFGILGVSDIRISIAMAFMVVATIVLYLGCARLLVSGRGMRQ</sequence>
<organism evidence="8 9">
    <name type="scientific">Pseudomonas syringae</name>
    <dbReference type="NCBI Taxonomy" id="317"/>
    <lineage>
        <taxon>Bacteria</taxon>
        <taxon>Pseudomonadati</taxon>
        <taxon>Pseudomonadota</taxon>
        <taxon>Gammaproteobacteria</taxon>
        <taxon>Pseudomonadales</taxon>
        <taxon>Pseudomonadaceae</taxon>
        <taxon>Pseudomonas</taxon>
    </lineage>
</organism>
<accession>A0A085VNS7</accession>
<feature type="transmembrane region" description="Helical" evidence="6">
    <location>
        <begin position="113"/>
        <end position="138"/>
    </location>
</feature>
<evidence type="ECO:0000259" key="7">
    <source>
        <dbReference type="PROSITE" id="PS51012"/>
    </source>
</evidence>